<dbReference type="InterPro" id="IPR003033">
    <property type="entry name" value="SCP2_sterol-bd_dom"/>
</dbReference>
<dbReference type="InterPro" id="IPR011991">
    <property type="entry name" value="ArsR-like_HTH"/>
</dbReference>
<feature type="domain" description="HTH hxlR-type" evidence="4">
    <location>
        <begin position="11"/>
        <end position="109"/>
    </location>
</feature>
<dbReference type="Proteomes" id="UP001519291">
    <property type="component" value="Unassembled WGS sequence"/>
</dbReference>
<dbReference type="PANTHER" id="PTHR33204">
    <property type="entry name" value="TRANSCRIPTIONAL REGULATOR, MARR FAMILY"/>
    <property type="match status" value="1"/>
</dbReference>
<accession>A0ABS4XXU7</accession>
<comment type="caution">
    <text evidence="5">The sequence shown here is derived from an EMBL/GenBank/DDBJ whole genome shotgun (WGS) entry which is preliminary data.</text>
</comment>
<evidence type="ECO:0000256" key="3">
    <source>
        <dbReference type="ARBA" id="ARBA00023163"/>
    </source>
</evidence>
<keyword evidence="1" id="KW-0805">Transcription regulation</keyword>
<keyword evidence="2 5" id="KW-0238">DNA-binding</keyword>
<keyword evidence="3" id="KW-0804">Transcription</keyword>
<protein>
    <submittedName>
        <fullName evidence="5">DNA-binding HxlR family transcriptional regulator/putative sterol carrier protein</fullName>
    </submittedName>
</protein>
<dbReference type="PANTHER" id="PTHR33204:SF18">
    <property type="entry name" value="TRANSCRIPTIONAL REGULATORY PROTEIN"/>
    <property type="match status" value="1"/>
</dbReference>
<dbReference type="RefSeq" id="WP_209513678.1">
    <property type="nucleotide sequence ID" value="NZ_JAGIOH010000001.1"/>
</dbReference>
<sequence>MKGKRNYGQFCGLAAGLDVVGERWTLLIVRELLIGPARFNEILGNLPGLGPNLLTERLRALDERGVLESAAVPGDGRGRQYRLTPRGEQLREPMLMLARWGMAFLCEADATTGVVRPAWGILAVQAMIHGRPVPAVEESYEFRVADETFHIEVADGRAVTRRGPAAEPALVATTDAETFVSIGADTRTPFEALLSGRLRIEGDPQAVRRCVEFMGLLDAPGRPPVVPGASAATAPPG</sequence>
<name>A0ABS4XXU7_9ACTN</name>
<gene>
    <name evidence="5" type="ORF">JO379_000634</name>
</gene>
<dbReference type="EMBL" id="JAGIOH010000001">
    <property type="protein sequence ID" value="MBP2401165.1"/>
    <property type="molecule type" value="Genomic_DNA"/>
</dbReference>
<dbReference type="SUPFAM" id="SSF46785">
    <property type="entry name" value="Winged helix' DNA-binding domain"/>
    <property type="match status" value="1"/>
</dbReference>
<evidence type="ECO:0000259" key="4">
    <source>
        <dbReference type="PROSITE" id="PS51118"/>
    </source>
</evidence>
<dbReference type="GeneID" id="91567511"/>
<dbReference type="InterPro" id="IPR036527">
    <property type="entry name" value="SCP2_sterol-bd_dom_sf"/>
</dbReference>
<dbReference type="InterPro" id="IPR036388">
    <property type="entry name" value="WH-like_DNA-bd_sf"/>
</dbReference>
<dbReference type="PROSITE" id="PS51118">
    <property type="entry name" value="HTH_HXLR"/>
    <property type="match status" value="1"/>
</dbReference>
<dbReference type="SUPFAM" id="SSF55718">
    <property type="entry name" value="SCP-like"/>
    <property type="match status" value="1"/>
</dbReference>
<dbReference type="GO" id="GO:0003677">
    <property type="term" value="F:DNA binding"/>
    <property type="evidence" value="ECO:0007669"/>
    <property type="project" value="UniProtKB-KW"/>
</dbReference>
<evidence type="ECO:0000313" key="5">
    <source>
        <dbReference type="EMBL" id="MBP2401165.1"/>
    </source>
</evidence>
<dbReference type="Gene3D" id="1.10.10.10">
    <property type="entry name" value="Winged helix-like DNA-binding domain superfamily/Winged helix DNA-binding domain"/>
    <property type="match status" value="1"/>
</dbReference>
<dbReference type="Pfam" id="PF01638">
    <property type="entry name" value="HxlR"/>
    <property type="match status" value="1"/>
</dbReference>
<keyword evidence="6" id="KW-1185">Reference proteome</keyword>
<dbReference type="Gene3D" id="3.30.1050.10">
    <property type="entry name" value="SCP2 sterol-binding domain"/>
    <property type="match status" value="1"/>
</dbReference>
<dbReference type="CDD" id="cd00090">
    <property type="entry name" value="HTH_ARSR"/>
    <property type="match status" value="1"/>
</dbReference>
<dbReference type="InterPro" id="IPR036390">
    <property type="entry name" value="WH_DNA-bd_sf"/>
</dbReference>
<evidence type="ECO:0000313" key="6">
    <source>
        <dbReference type="Proteomes" id="UP001519291"/>
    </source>
</evidence>
<organism evidence="5 6">
    <name type="scientific">Streptomyces syringium</name>
    <dbReference type="NCBI Taxonomy" id="76729"/>
    <lineage>
        <taxon>Bacteria</taxon>
        <taxon>Bacillati</taxon>
        <taxon>Actinomycetota</taxon>
        <taxon>Actinomycetes</taxon>
        <taxon>Kitasatosporales</taxon>
        <taxon>Streptomycetaceae</taxon>
        <taxon>Streptomyces</taxon>
    </lineage>
</organism>
<evidence type="ECO:0000256" key="2">
    <source>
        <dbReference type="ARBA" id="ARBA00023125"/>
    </source>
</evidence>
<evidence type="ECO:0000256" key="1">
    <source>
        <dbReference type="ARBA" id="ARBA00023015"/>
    </source>
</evidence>
<dbReference type="Pfam" id="PF02036">
    <property type="entry name" value="SCP2"/>
    <property type="match status" value="1"/>
</dbReference>
<dbReference type="InterPro" id="IPR002577">
    <property type="entry name" value="HTH_HxlR"/>
</dbReference>
<reference evidence="5 6" key="1">
    <citation type="submission" date="2021-03" db="EMBL/GenBank/DDBJ databases">
        <title>Sequencing the genomes of 1000 actinobacteria strains.</title>
        <authorList>
            <person name="Klenk H.-P."/>
        </authorList>
    </citation>
    <scope>NUCLEOTIDE SEQUENCE [LARGE SCALE GENOMIC DNA]</scope>
    <source>
        <strain evidence="5 6">DSM 41480</strain>
    </source>
</reference>
<proteinExistence type="predicted"/>